<evidence type="ECO:0000256" key="1">
    <source>
        <dbReference type="ARBA" id="ARBA00009764"/>
    </source>
</evidence>
<dbReference type="GO" id="GO:0071973">
    <property type="term" value="P:bacterial-type flagellum-dependent cell motility"/>
    <property type="evidence" value="ECO:0007669"/>
    <property type="project" value="TreeGrafter"/>
</dbReference>
<evidence type="ECO:0000313" key="8">
    <source>
        <dbReference type="EMBL" id="CUS97583.1"/>
    </source>
</evidence>
<protein>
    <recommendedName>
        <fullName evidence="5">Flagellar hook-associated protein 2</fullName>
        <shortName evidence="5">HAP2</shortName>
    </recommendedName>
    <alternativeName>
        <fullName evidence="5">Flagellar cap protein</fullName>
    </alternativeName>
</protein>
<comment type="subcellular location">
    <subcellularLocation>
        <location evidence="5">Secreted</location>
    </subcellularLocation>
    <subcellularLocation>
        <location evidence="5">Bacterial flagellum</location>
    </subcellularLocation>
</comment>
<dbReference type="GO" id="GO:0009421">
    <property type="term" value="C:bacterial-type flagellum filament cap"/>
    <property type="evidence" value="ECO:0007669"/>
    <property type="project" value="InterPro"/>
</dbReference>
<dbReference type="Pfam" id="PF02465">
    <property type="entry name" value="FliD_N"/>
    <property type="match status" value="1"/>
</dbReference>
<evidence type="ECO:0000256" key="5">
    <source>
        <dbReference type="RuleBase" id="RU362066"/>
    </source>
</evidence>
<evidence type="ECO:0000256" key="4">
    <source>
        <dbReference type="ARBA" id="ARBA00023143"/>
    </source>
</evidence>
<name>A0A916PHY8_KRYT1</name>
<keyword evidence="3 5" id="KW-0175">Coiled coil</keyword>
<reference evidence="8 9" key="1">
    <citation type="submission" date="2015-11" db="EMBL/GenBank/DDBJ databases">
        <authorList>
            <person name="Varghese N."/>
        </authorList>
    </citation>
    <scope>NUCLEOTIDE SEQUENCE [LARGE SCALE GENOMIC DNA]</scope>
    <source>
        <strain evidence="8 9">JGI-25</strain>
    </source>
</reference>
<comment type="function">
    <text evidence="5">Required for morphogenesis and for the elongation of the flagellar filament by facilitating polymerization of the flagellin monomers at the tip of growing filament. Forms a capping structure, which prevents flagellin subunits (transported through the central channel of the flagellum) from leaking out without polymerization at the distal end.</text>
</comment>
<dbReference type="AlphaFoldDB" id="A0A916PHY8"/>
<organism evidence="8 9">
    <name type="scientific">Kryptobacter tengchongensis</name>
    <dbReference type="NCBI Taxonomy" id="1643429"/>
    <lineage>
        <taxon>Bacteria</taxon>
        <taxon>Pseudomonadati</taxon>
        <taxon>Candidatus Kryptoniota</taxon>
        <taxon>Candidatus Kryptobacter</taxon>
    </lineage>
</organism>
<comment type="subunit">
    <text evidence="2 5">Homopentamer.</text>
</comment>
<dbReference type="InterPro" id="IPR003481">
    <property type="entry name" value="FliD_N"/>
</dbReference>
<dbReference type="GO" id="GO:0007155">
    <property type="term" value="P:cell adhesion"/>
    <property type="evidence" value="ECO:0007669"/>
    <property type="project" value="InterPro"/>
</dbReference>
<dbReference type="Pfam" id="PF07195">
    <property type="entry name" value="FliD_C"/>
    <property type="match status" value="1"/>
</dbReference>
<comment type="caution">
    <text evidence="8">The sequence shown here is derived from an EMBL/GenBank/DDBJ whole genome shotgun (WGS) entry which is preliminary data.</text>
</comment>
<keyword evidence="8" id="KW-0969">Cilium</keyword>
<evidence type="ECO:0000313" key="9">
    <source>
        <dbReference type="Proteomes" id="UP000243105"/>
    </source>
</evidence>
<dbReference type="InterPro" id="IPR040026">
    <property type="entry name" value="FliD"/>
</dbReference>
<evidence type="ECO:0000259" key="6">
    <source>
        <dbReference type="Pfam" id="PF02465"/>
    </source>
</evidence>
<dbReference type="RefSeq" id="WP_072263567.1">
    <property type="nucleotide sequence ID" value="NZ_CZVV01000010.1"/>
</dbReference>
<feature type="domain" description="Flagellar hook-associated protein 2 C-terminal" evidence="7">
    <location>
        <begin position="243"/>
        <end position="457"/>
    </location>
</feature>
<evidence type="ECO:0000256" key="3">
    <source>
        <dbReference type="ARBA" id="ARBA00023054"/>
    </source>
</evidence>
<evidence type="ECO:0000256" key="2">
    <source>
        <dbReference type="ARBA" id="ARBA00011255"/>
    </source>
</evidence>
<accession>A0A916PHY8</accession>
<dbReference type="InterPro" id="IPR010809">
    <property type="entry name" value="FliD_C"/>
</dbReference>
<keyword evidence="8" id="KW-0966">Cell projection</keyword>
<keyword evidence="8" id="KW-0282">Flagellum</keyword>
<keyword evidence="5" id="KW-0964">Secreted</keyword>
<evidence type="ECO:0000259" key="7">
    <source>
        <dbReference type="Pfam" id="PF07195"/>
    </source>
</evidence>
<dbReference type="PANTHER" id="PTHR30288:SF0">
    <property type="entry name" value="FLAGELLAR HOOK-ASSOCIATED PROTEIN 2"/>
    <property type="match status" value="1"/>
</dbReference>
<feature type="domain" description="Flagellar hook-associated protein 2 N-terminal" evidence="6">
    <location>
        <begin position="14"/>
        <end position="109"/>
    </location>
</feature>
<dbReference type="GO" id="GO:0005576">
    <property type="term" value="C:extracellular region"/>
    <property type="evidence" value="ECO:0007669"/>
    <property type="project" value="UniProtKB-SubCell"/>
</dbReference>
<gene>
    <name evidence="8" type="ORF">JGI25_00285</name>
</gene>
<keyword evidence="4 5" id="KW-0975">Bacterial flagellum</keyword>
<dbReference type="GO" id="GO:0009424">
    <property type="term" value="C:bacterial-type flagellum hook"/>
    <property type="evidence" value="ECO:0007669"/>
    <property type="project" value="UniProtKB-UniRule"/>
</dbReference>
<proteinExistence type="inferred from homology"/>
<dbReference type="PANTHER" id="PTHR30288">
    <property type="entry name" value="FLAGELLAR CAP/ASSEMBLY PROTEIN FLID"/>
    <property type="match status" value="1"/>
</dbReference>
<dbReference type="EMBL" id="CZVV01000010">
    <property type="protein sequence ID" value="CUS97583.1"/>
    <property type="molecule type" value="Genomic_DNA"/>
</dbReference>
<comment type="similarity">
    <text evidence="1 5">Belongs to the FliD family.</text>
</comment>
<dbReference type="Proteomes" id="UP000243105">
    <property type="component" value="Unassembled WGS sequence"/>
</dbReference>
<feature type="coiled-coil region" evidence="5">
    <location>
        <begin position="419"/>
        <end position="446"/>
    </location>
</feature>
<sequence>MSFYLNASSVINPIDNLIQMFKQAEGNKLIKPVETQKNLIQTKNSTFLELKTKLNSLFLAVKDLSIVGANSKFQVKTADISDQTVLSVSVESSATPANHTVFVQRLAKEETVISSKFSSDGMEILTTEGTGTKTIRLTINGISTDLNISISSGDTNKVILNKIATAINSSISDASASVINDTSSTSRLVIKSKNTGSQYAITLSDISGTLLANIGLDSNVVLNRISSTDTSGGYLYSDVNLLDAEIIVDGITIVRSSNKINDAISGVAIELKKSQNAGDTPVSITIKNDAVRVREAIDSFIKTYNDLVKFINDKTKTTSDGVRSIFSGDYTLMRLKTDLRLKVSGQVSTGALRFLSDIGIKTNQDGTLSISDGAKLDRLISTDVSQVESLFNSSDGIAVKLKEFINPFVQIGGVIDQRVNSGKEQIKQLDERIKSLNSLIDQRAEALRKQFAQLQSLYYAFTRQQTMIQQLTQILMP</sequence>